<sequence>MDRAQGLEISDLNSQVNDLRGKFVKPTLKK</sequence>
<feature type="non-terminal residue" evidence="1">
    <location>
        <position position="30"/>
    </location>
</feature>
<dbReference type="Pfam" id="PF00992">
    <property type="entry name" value="Troponin"/>
    <property type="match status" value="1"/>
</dbReference>
<dbReference type="SUPFAM" id="SSF90250">
    <property type="entry name" value="Troponin coil-coiled subunits"/>
    <property type="match status" value="1"/>
</dbReference>
<gene>
    <name evidence="1" type="ORF">F0U44_22675</name>
</gene>
<dbReference type="Proteomes" id="UP000325003">
    <property type="component" value="Unassembled WGS sequence"/>
</dbReference>
<evidence type="ECO:0000313" key="2">
    <source>
        <dbReference type="Proteomes" id="UP000325003"/>
    </source>
</evidence>
<dbReference type="InterPro" id="IPR038077">
    <property type="entry name" value="Troponin_sf"/>
</dbReference>
<dbReference type="InterPro" id="IPR001978">
    <property type="entry name" value="Troponin"/>
</dbReference>
<dbReference type="EMBL" id="VUJV01000187">
    <property type="protein sequence ID" value="KAA1412213.1"/>
    <property type="molecule type" value="Genomic_DNA"/>
</dbReference>
<reference evidence="1 2" key="2">
    <citation type="submission" date="2019-09" db="EMBL/GenBank/DDBJ databases">
        <authorList>
            <person name="Jin C."/>
        </authorList>
    </citation>
    <scope>NUCLEOTIDE SEQUENCE [LARGE SCALE GENOMIC DNA]</scope>
    <source>
        <strain evidence="1 2">BN130099</strain>
    </source>
</reference>
<comment type="caution">
    <text evidence="1">The sequence shown here is derived from an EMBL/GenBank/DDBJ whole genome shotgun (WGS) entry which is preliminary data.</text>
</comment>
<accession>A0A5B1KV93</accession>
<protein>
    <submittedName>
        <fullName evidence="1">Uncharacterized protein</fullName>
    </submittedName>
</protein>
<dbReference type="Gene3D" id="1.20.5.350">
    <property type="match status" value="1"/>
</dbReference>
<reference evidence="1 2" key="1">
    <citation type="submission" date="2019-09" db="EMBL/GenBank/DDBJ databases">
        <title>Nocardioides panacisoli sp. nov., isolated from the soil of a ginseng field.</title>
        <authorList>
            <person name="Cho C."/>
        </authorList>
    </citation>
    <scope>NUCLEOTIDE SEQUENCE [LARGE SCALE GENOMIC DNA]</scope>
    <source>
        <strain evidence="1 2">BN130099</strain>
    </source>
</reference>
<name>A0A5B1KV93_9ACTN</name>
<evidence type="ECO:0000313" key="1">
    <source>
        <dbReference type="EMBL" id="KAA1412213.1"/>
    </source>
</evidence>
<dbReference type="AlphaFoldDB" id="A0A5B1KV93"/>
<keyword evidence="2" id="KW-1185">Reference proteome</keyword>
<proteinExistence type="predicted"/>
<organism evidence="1 2">
    <name type="scientific">Nocardioides humilatus</name>
    <dbReference type="NCBI Taxonomy" id="2607660"/>
    <lineage>
        <taxon>Bacteria</taxon>
        <taxon>Bacillati</taxon>
        <taxon>Actinomycetota</taxon>
        <taxon>Actinomycetes</taxon>
        <taxon>Propionibacteriales</taxon>
        <taxon>Nocardioidaceae</taxon>
        <taxon>Nocardioides</taxon>
    </lineage>
</organism>